<dbReference type="SMART" id="SM00862">
    <property type="entry name" value="Trans_reg_C"/>
    <property type="match status" value="1"/>
</dbReference>
<dbReference type="Gene3D" id="6.10.250.690">
    <property type="match status" value="1"/>
</dbReference>
<dbReference type="GO" id="GO:0016020">
    <property type="term" value="C:membrane"/>
    <property type="evidence" value="ECO:0007669"/>
    <property type="project" value="InterPro"/>
</dbReference>
<dbReference type="InterPro" id="IPR001789">
    <property type="entry name" value="Sig_transdc_resp-reg_receiver"/>
</dbReference>
<dbReference type="InterPro" id="IPR003661">
    <property type="entry name" value="HisK_dim/P_dom"/>
</dbReference>
<feature type="transmembrane region" description="Helical" evidence="17">
    <location>
        <begin position="363"/>
        <end position="387"/>
    </location>
</feature>
<keyword evidence="17" id="KW-0472">Membrane</keyword>
<evidence type="ECO:0000256" key="2">
    <source>
        <dbReference type="ARBA" id="ARBA00003612"/>
    </source>
</evidence>
<dbReference type="PANTHER" id="PTHR43547:SF2">
    <property type="entry name" value="HYBRID SIGNAL TRANSDUCTION HISTIDINE KINASE C"/>
    <property type="match status" value="1"/>
</dbReference>
<dbReference type="SUPFAM" id="SSF52172">
    <property type="entry name" value="CheY-like"/>
    <property type="match status" value="1"/>
</dbReference>
<keyword evidence="11" id="KW-0805">Transcription regulation</keyword>
<dbReference type="CDD" id="cd17574">
    <property type="entry name" value="REC_OmpR"/>
    <property type="match status" value="1"/>
</dbReference>
<dbReference type="InterPro" id="IPR016032">
    <property type="entry name" value="Sig_transdc_resp-reg_C-effctor"/>
</dbReference>
<dbReference type="InterPro" id="IPR004358">
    <property type="entry name" value="Sig_transdc_His_kin-like_C"/>
</dbReference>
<dbReference type="SMART" id="SM00448">
    <property type="entry name" value="REC"/>
    <property type="match status" value="1"/>
</dbReference>
<evidence type="ECO:0000256" key="7">
    <source>
        <dbReference type="ARBA" id="ARBA00022553"/>
    </source>
</evidence>
<dbReference type="SMART" id="SM00388">
    <property type="entry name" value="HisKA"/>
    <property type="match status" value="1"/>
</dbReference>
<dbReference type="FunFam" id="1.10.10.10:FF:000099">
    <property type="entry name" value="Two-component system response regulator TorR"/>
    <property type="match status" value="1"/>
</dbReference>
<evidence type="ECO:0000256" key="15">
    <source>
        <dbReference type="PROSITE-ProRule" id="PRU00169"/>
    </source>
</evidence>
<evidence type="ECO:0000313" key="22">
    <source>
        <dbReference type="EMBL" id="KAJ9610141.1"/>
    </source>
</evidence>
<comment type="caution">
    <text evidence="22">The sequence shown here is derived from an EMBL/GenBank/DDBJ whole genome shotgun (WGS) entry which is preliminary data.</text>
</comment>
<dbReference type="InterPro" id="IPR005467">
    <property type="entry name" value="His_kinase_dom"/>
</dbReference>
<dbReference type="Gene3D" id="3.40.50.2300">
    <property type="match status" value="1"/>
</dbReference>
<dbReference type="InterPro" id="IPR011006">
    <property type="entry name" value="CheY-like_superfamily"/>
</dbReference>
<dbReference type="SUPFAM" id="SSF55874">
    <property type="entry name" value="ATPase domain of HSP90 chaperone/DNA topoisomerase II/histidine kinase"/>
    <property type="match status" value="1"/>
</dbReference>
<dbReference type="CDD" id="cd06225">
    <property type="entry name" value="HAMP"/>
    <property type="match status" value="1"/>
</dbReference>
<evidence type="ECO:0000259" key="20">
    <source>
        <dbReference type="PROSITE" id="PS50885"/>
    </source>
</evidence>
<evidence type="ECO:0000256" key="14">
    <source>
        <dbReference type="ARBA" id="ARBA00032623"/>
    </source>
</evidence>
<dbReference type="CDD" id="cd00383">
    <property type="entry name" value="trans_reg_C"/>
    <property type="match status" value="1"/>
</dbReference>
<dbReference type="GO" id="GO:0005737">
    <property type="term" value="C:cytoplasm"/>
    <property type="evidence" value="ECO:0007669"/>
    <property type="project" value="UniProtKB-SubCell"/>
</dbReference>
<dbReference type="GO" id="GO:0003677">
    <property type="term" value="F:DNA binding"/>
    <property type="evidence" value="ECO:0007669"/>
    <property type="project" value="UniProtKB-UniRule"/>
</dbReference>
<dbReference type="PROSITE" id="PS50109">
    <property type="entry name" value="HIS_KIN"/>
    <property type="match status" value="1"/>
</dbReference>
<evidence type="ECO:0000256" key="1">
    <source>
        <dbReference type="ARBA" id="ARBA00000085"/>
    </source>
</evidence>
<sequence length="662" mass="73601">MQPSPWTPAAGTPTQVLLVEDDRRLAELVSDYLREHGFAVQHVPRGDLASAACRQHAPELVVLDLMLPGLGGIDVCRQIRSFSDVPILMLTACEDDIEQVLGLESGADDYVHKPIEPRLLLARLRALLRRRHGSGPAGVPCRLMHGGLLIDRVQREVHLHGQPVELGTTEFEILWLLASQPGQILSRDQILQAARGIGFDGLDRSVDVCIGKLRRKLGDDAREPRRIKTVWGRGYQFNPSAWATLGFLGSVTVLDFTLERVYRPTSQRVFADQVRGQLYALRQGLAGLDAAQQRQQLAHWQPHYGIELRRLDAPPPLDAQEREQLQRLGMVTRGKSTLLLAPLDPAHREGAWLHLRMPADTPMIGYLVTVAYIIMLAVLGVCVYLWVNLLWRDLEALRQHADQIGAGDLQARAQVSPRSQIRVILEHSNRMAARVAELVQRQRDLTHAISHELRTPIARLAFGLDLMQDSNDPARRAHLAAGMHGDLAELNRLVSELLAYERLEHPNDAEPMQRIEANDWLQACLEDARRDAERAGLVLQVWPSALPRVDAEPRLLQLALSNLVGNAMRYARTRVEVSLVSVAGNACLRVDDDGPGIAEGDREKVLRPFTRLDDSRSRDTGGFGLGLAIAGRIAVRHHGELRVGRATLGGARLEMHWPLAAS</sequence>
<evidence type="ECO:0000259" key="18">
    <source>
        <dbReference type="PROSITE" id="PS50109"/>
    </source>
</evidence>
<name>A0AA39CJB2_9EURO</name>
<dbReference type="InterPro" id="IPR036388">
    <property type="entry name" value="WH-like_DNA-bd_sf"/>
</dbReference>
<reference evidence="22" key="1">
    <citation type="submission" date="2022-10" db="EMBL/GenBank/DDBJ databases">
        <title>Culturing micro-colonial fungi from biological soil crusts in the Mojave desert and describing Neophaeococcomyces mojavensis, and introducing the new genera and species Taxawa tesnikishii.</title>
        <authorList>
            <person name="Kurbessoian T."/>
            <person name="Stajich J.E."/>
        </authorList>
    </citation>
    <scope>NUCLEOTIDE SEQUENCE</scope>
    <source>
        <strain evidence="22">TK_35</strain>
    </source>
</reference>
<feature type="domain" description="Histidine kinase" evidence="18">
    <location>
        <begin position="448"/>
        <end position="661"/>
    </location>
</feature>
<dbReference type="PROSITE" id="PS51755">
    <property type="entry name" value="OMPR_PHOB"/>
    <property type="match status" value="1"/>
</dbReference>
<dbReference type="Pfam" id="PF00512">
    <property type="entry name" value="HisKA"/>
    <property type="match status" value="1"/>
</dbReference>
<dbReference type="CDD" id="cd00082">
    <property type="entry name" value="HisKA"/>
    <property type="match status" value="1"/>
</dbReference>
<protein>
    <recommendedName>
        <fullName evidence="5">Probable transcriptional regulator ycf27</fullName>
        <ecNumber evidence="4">2.7.13.3</ecNumber>
    </recommendedName>
    <alternativeName>
        <fullName evidence="14">OmpR-like protein</fullName>
    </alternativeName>
</protein>
<dbReference type="PROSITE" id="PS50110">
    <property type="entry name" value="RESPONSE_REGULATORY"/>
    <property type="match status" value="1"/>
</dbReference>
<dbReference type="InterPro" id="IPR036890">
    <property type="entry name" value="HATPase_C_sf"/>
</dbReference>
<proteinExistence type="predicted"/>
<dbReference type="Pfam" id="PF02518">
    <property type="entry name" value="HATPase_c"/>
    <property type="match status" value="1"/>
</dbReference>
<keyword evidence="12 16" id="KW-0238">DNA-binding</keyword>
<keyword evidence="17" id="KW-1133">Transmembrane helix</keyword>
<dbReference type="GO" id="GO:0000155">
    <property type="term" value="F:phosphorelay sensor kinase activity"/>
    <property type="evidence" value="ECO:0007669"/>
    <property type="project" value="InterPro"/>
</dbReference>
<keyword evidence="8" id="KW-0808">Transferase</keyword>
<dbReference type="PRINTS" id="PR00344">
    <property type="entry name" value="BCTRLSENSOR"/>
</dbReference>
<dbReference type="EC" id="2.7.13.3" evidence="4"/>
<dbReference type="Pfam" id="PF00486">
    <property type="entry name" value="Trans_reg_C"/>
    <property type="match status" value="1"/>
</dbReference>
<keyword evidence="7 15" id="KW-0597">Phosphoprotein</keyword>
<evidence type="ECO:0000256" key="11">
    <source>
        <dbReference type="ARBA" id="ARBA00023015"/>
    </source>
</evidence>
<dbReference type="PANTHER" id="PTHR43547">
    <property type="entry name" value="TWO-COMPONENT HISTIDINE KINASE"/>
    <property type="match status" value="1"/>
</dbReference>
<feature type="domain" description="HAMP" evidence="20">
    <location>
        <begin position="388"/>
        <end position="440"/>
    </location>
</feature>
<dbReference type="SUPFAM" id="SSF46894">
    <property type="entry name" value="C-terminal effector domain of the bipartite response regulators"/>
    <property type="match status" value="1"/>
</dbReference>
<keyword evidence="10" id="KW-0902">Two-component regulatory system</keyword>
<evidence type="ECO:0000256" key="10">
    <source>
        <dbReference type="ARBA" id="ARBA00023012"/>
    </source>
</evidence>
<keyword evidence="17" id="KW-0812">Transmembrane</keyword>
<keyword evidence="9" id="KW-0418">Kinase</keyword>
<dbReference type="SMART" id="SM00387">
    <property type="entry name" value="HATPase_c"/>
    <property type="match status" value="1"/>
</dbReference>
<dbReference type="Gene3D" id="6.10.340.10">
    <property type="match status" value="1"/>
</dbReference>
<feature type="modified residue" description="4-aspartylphosphate" evidence="15">
    <location>
        <position position="64"/>
    </location>
</feature>
<feature type="DNA-binding region" description="OmpR/PhoB-type" evidence="16">
    <location>
        <begin position="140"/>
        <end position="239"/>
    </location>
</feature>
<evidence type="ECO:0000256" key="6">
    <source>
        <dbReference type="ARBA" id="ARBA00022490"/>
    </source>
</evidence>
<gene>
    <name evidence="22" type="ORF">H2204_015435</name>
</gene>
<dbReference type="InterPro" id="IPR001867">
    <property type="entry name" value="OmpR/PhoB-type_DNA-bd"/>
</dbReference>
<keyword evidence="6" id="KW-0963">Cytoplasm</keyword>
<dbReference type="Gene3D" id="1.10.287.130">
    <property type="match status" value="1"/>
</dbReference>
<dbReference type="Pfam" id="PF00072">
    <property type="entry name" value="Response_reg"/>
    <property type="match status" value="1"/>
</dbReference>
<evidence type="ECO:0000256" key="16">
    <source>
        <dbReference type="PROSITE-ProRule" id="PRU01091"/>
    </source>
</evidence>
<evidence type="ECO:0000259" key="21">
    <source>
        <dbReference type="PROSITE" id="PS51755"/>
    </source>
</evidence>
<evidence type="ECO:0000256" key="4">
    <source>
        <dbReference type="ARBA" id="ARBA00012438"/>
    </source>
</evidence>
<keyword evidence="13" id="KW-0804">Transcription</keyword>
<dbReference type="FunFam" id="3.40.50.2300:FF:000001">
    <property type="entry name" value="DNA-binding response regulator PhoB"/>
    <property type="match status" value="1"/>
</dbReference>
<comment type="function">
    <text evidence="2">Probable promoter-specific protein mediating the interaction between DNA and RNA polymerase.</text>
</comment>
<comment type="subcellular location">
    <subcellularLocation>
        <location evidence="3">Cytoplasm</location>
    </subcellularLocation>
</comment>
<evidence type="ECO:0000256" key="12">
    <source>
        <dbReference type="ARBA" id="ARBA00023125"/>
    </source>
</evidence>
<dbReference type="GO" id="GO:0006355">
    <property type="term" value="P:regulation of DNA-templated transcription"/>
    <property type="evidence" value="ECO:0007669"/>
    <property type="project" value="InterPro"/>
</dbReference>
<dbReference type="Gene3D" id="1.10.10.10">
    <property type="entry name" value="Winged helix-like DNA-binding domain superfamily/Winged helix DNA-binding domain"/>
    <property type="match status" value="1"/>
</dbReference>
<dbReference type="InterPro" id="IPR003660">
    <property type="entry name" value="HAMP_dom"/>
</dbReference>
<dbReference type="PROSITE" id="PS50885">
    <property type="entry name" value="HAMP"/>
    <property type="match status" value="1"/>
</dbReference>
<feature type="domain" description="OmpR/PhoB-type" evidence="21">
    <location>
        <begin position="140"/>
        <end position="239"/>
    </location>
</feature>
<evidence type="ECO:0000256" key="8">
    <source>
        <dbReference type="ARBA" id="ARBA00022679"/>
    </source>
</evidence>
<dbReference type="SUPFAM" id="SSF47384">
    <property type="entry name" value="Homodimeric domain of signal transducing histidine kinase"/>
    <property type="match status" value="1"/>
</dbReference>
<evidence type="ECO:0000256" key="9">
    <source>
        <dbReference type="ARBA" id="ARBA00022777"/>
    </source>
</evidence>
<dbReference type="EMBL" id="JAPDRN010000245">
    <property type="protein sequence ID" value="KAJ9610141.1"/>
    <property type="molecule type" value="Genomic_DNA"/>
</dbReference>
<comment type="catalytic activity">
    <reaction evidence="1">
        <text>ATP + protein L-histidine = ADP + protein N-phospho-L-histidine.</text>
        <dbReference type="EC" id="2.7.13.3"/>
    </reaction>
</comment>
<dbReference type="InterPro" id="IPR003594">
    <property type="entry name" value="HATPase_dom"/>
</dbReference>
<dbReference type="InterPro" id="IPR036097">
    <property type="entry name" value="HisK_dim/P_sf"/>
</dbReference>
<evidence type="ECO:0000259" key="19">
    <source>
        <dbReference type="PROSITE" id="PS50110"/>
    </source>
</evidence>
<accession>A0AA39CJB2</accession>
<evidence type="ECO:0000256" key="17">
    <source>
        <dbReference type="SAM" id="Phobius"/>
    </source>
</evidence>
<evidence type="ECO:0000256" key="13">
    <source>
        <dbReference type="ARBA" id="ARBA00023163"/>
    </source>
</evidence>
<evidence type="ECO:0000256" key="3">
    <source>
        <dbReference type="ARBA" id="ARBA00004496"/>
    </source>
</evidence>
<feature type="domain" description="Response regulatory" evidence="19">
    <location>
        <begin position="15"/>
        <end position="128"/>
    </location>
</feature>
<evidence type="ECO:0000256" key="5">
    <source>
        <dbReference type="ARBA" id="ARBA00015955"/>
    </source>
</evidence>
<organism evidence="22">
    <name type="scientific">Knufia peltigerae</name>
    <dbReference type="NCBI Taxonomy" id="1002370"/>
    <lineage>
        <taxon>Eukaryota</taxon>
        <taxon>Fungi</taxon>
        <taxon>Dikarya</taxon>
        <taxon>Ascomycota</taxon>
        <taxon>Pezizomycotina</taxon>
        <taxon>Eurotiomycetes</taxon>
        <taxon>Chaetothyriomycetidae</taxon>
        <taxon>Chaetothyriales</taxon>
        <taxon>Trichomeriaceae</taxon>
        <taxon>Knufia</taxon>
    </lineage>
</organism>
<dbReference type="AlphaFoldDB" id="A0AA39CJB2"/>
<dbReference type="Gene3D" id="3.30.565.10">
    <property type="entry name" value="Histidine kinase-like ATPase, C-terminal domain"/>
    <property type="match status" value="1"/>
</dbReference>